<dbReference type="InterPro" id="IPR005523">
    <property type="entry name" value="DUF317_SPDY"/>
</dbReference>
<dbReference type="Pfam" id="PF03771">
    <property type="entry name" value="SPDY"/>
    <property type="match status" value="1"/>
</dbReference>
<proteinExistence type="predicted"/>
<protein>
    <submittedName>
        <fullName evidence="2">DUF317 domain-containing protein</fullName>
    </submittedName>
</protein>
<evidence type="ECO:0000259" key="1">
    <source>
        <dbReference type="Pfam" id="PF03771"/>
    </source>
</evidence>
<name>A0A6B3CBK4_9ACTN</name>
<feature type="non-terminal residue" evidence="2">
    <location>
        <position position="138"/>
    </location>
</feature>
<dbReference type="EMBL" id="JAAGLU010000834">
    <property type="protein sequence ID" value="NEC93440.1"/>
    <property type="molecule type" value="Genomic_DNA"/>
</dbReference>
<feature type="non-terminal residue" evidence="2">
    <location>
        <position position="1"/>
    </location>
</feature>
<feature type="domain" description="DUF317" evidence="1">
    <location>
        <begin position="32"/>
        <end position="88"/>
    </location>
</feature>
<comment type="caution">
    <text evidence="2">The sequence shown here is derived from an EMBL/GenBank/DDBJ whole genome shotgun (WGS) entry which is preliminary data.</text>
</comment>
<dbReference type="RefSeq" id="WP_164325408.1">
    <property type="nucleotide sequence ID" value="NZ_JAAGLU010000834.1"/>
</dbReference>
<gene>
    <name evidence="2" type="ORF">G3I71_48710</name>
</gene>
<dbReference type="AlphaFoldDB" id="A0A6B3CBK4"/>
<reference evidence="2" key="1">
    <citation type="submission" date="2020-01" db="EMBL/GenBank/DDBJ databases">
        <title>Insect and environment-associated Actinomycetes.</title>
        <authorList>
            <person name="Currrie C."/>
            <person name="Chevrette M."/>
            <person name="Carlson C."/>
            <person name="Stubbendieck R."/>
            <person name="Wendt-Pienkowski E."/>
        </authorList>
    </citation>
    <scope>NUCLEOTIDE SEQUENCE</scope>
    <source>
        <strain evidence="2">SID12501</strain>
    </source>
</reference>
<organism evidence="2">
    <name type="scientific">Streptomyces sp. SID12501</name>
    <dbReference type="NCBI Taxonomy" id="2706042"/>
    <lineage>
        <taxon>Bacteria</taxon>
        <taxon>Bacillati</taxon>
        <taxon>Actinomycetota</taxon>
        <taxon>Actinomycetes</taxon>
        <taxon>Kitasatosporales</taxon>
        <taxon>Streptomycetaceae</taxon>
        <taxon>Streptomyces</taxon>
    </lineage>
</organism>
<sequence length="138" mass="15671">EALLVDFFTKHEEWEKWRPHDETNIASHESLTLRVEFLHEALHGDDAWTIAAYESPVGERLWHATATPTTPVKIMRVLLESLSTEDSWGQSAQTVKEQDLAEASRPLEDVGWHLKVGSRLIDWTAPTPGTRAGLRFDT</sequence>
<evidence type="ECO:0000313" key="2">
    <source>
        <dbReference type="EMBL" id="NEC93440.1"/>
    </source>
</evidence>
<accession>A0A6B3CBK4</accession>